<feature type="compositionally biased region" description="Basic and acidic residues" evidence="1">
    <location>
        <begin position="571"/>
        <end position="586"/>
    </location>
</feature>
<dbReference type="SUPFAM" id="SSF50978">
    <property type="entry name" value="WD40 repeat-like"/>
    <property type="match status" value="1"/>
</dbReference>
<feature type="domain" description="DUF2415" evidence="2">
    <location>
        <begin position="338"/>
        <end position="378"/>
    </location>
</feature>
<dbReference type="Pfam" id="PF10313">
    <property type="entry name" value="DUF2415"/>
    <property type="match status" value="1"/>
</dbReference>
<reference evidence="3" key="2">
    <citation type="journal article" date="2023" name="IMA Fungus">
        <title>Comparative genomic study of the Penicillium genus elucidates a diverse pangenome and 15 lateral gene transfer events.</title>
        <authorList>
            <person name="Petersen C."/>
            <person name="Sorensen T."/>
            <person name="Nielsen M.R."/>
            <person name="Sondergaard T.E."/>
            <person name="Sorensen J.L."/>
            <person name="Fitzpatrick D.A."/>
            <person name="Frisvad J.C."/>
            <person name="Nielsen K.L."/>
        </authorList>
    </citation>
    <scope>NUCLEOTIDE SEQUENCE</scope>
    <source>
        <strain evidence="3">IBT 21917</strain>
    </source>
</reference>
<dbReference type="Proteomes" id="UP001146351">
    <property type="component" value="Unassembled WGS sequence"/>
</dbReference>
<evidence type="ECO:0000313" key="4">
    <source>
        <dbReference type="Proteomes" id="UP001146351"/>
    </source>
</evidence>
<dbReference type="InterPro" id="IPR019417">
    <property type="entry name" value="DUF2415"/>
</dbReference>
<dbReference type="AlphaFoldDB" id="A0A9W9LRM8"/>
<organism evidence="3 4">
    <name type="scientific">Penicillium capsulatum</name>
    <dbReference type="NCBI Taxonomy" id="69766"/>
    <lineage>
        <taxon>Eukaryota</taxon>
        <taxon>Fungi</taxon>
        <taxon>Dikarya</taxon>
        <taxon>Ascomycota</taxon>
        <taxon>Pezizomycotina</taxon>
        <taxon>Eurotiomycetes</taxon>
        <taxon>Eurotiomycetidae</taxon>
        <taxon>Eurotiales</taxon>
        <taxon>Aspergillaceae</taxon>
        <taxon>Penicillium</taxon>
    </lineage>
</organism>
<evidence type="ECO:0000313" key="3">
    <source>
        <dbReference type="EMBL" id="KAJ5172570.1"/>
    </source>
</evidence>
<comment type="caution">
    <text evidence="3">The sequence shown here is derived from an EMBL/GenBank/DDBJ whole genome shotgun (WGS) entry which is preliminary data.</text>
</comment>
<feature type="compositionally biased region" description="Basic and acidic residues" evidence="1">
    <location>
        <begin position="508"/>
        <end position="522"/>
    </location>
</feature>
<proteinExistence type="predicted"/>
<name>A0A9W9LRM8_9EURO</name>
<feature type="compositionally biased region" description="Low complexity" evidence="1">
    <location>
        <begin position="527"/>
        <end position="539"/>
    </location>
</feature>
<evidence type="ECO:0000256" key="1">
    <source>
        <dbReference type="SAM" id="MobiDB-lite"/>
    </source>
</evidence>
<dbReference type="InterPro" id="IPR015943">
    <property type="entry name" value="WD40/YVTN_repeat-like_dom_sf"/>
</dbReference>
<feature type="compositionally biased region" description="Basic and acidic residues" evidence="1">
    <location>
        <begin position="619"/>
        <end position="632"/>
    </location>
</feature>
<gene>
    <name evidence="3" type="ORF">N7492_005163</name>
</gene>
<feature type="compositionally biased region" description="Polar residues" evidence="1">
    <location>
        <begin position="540"/>
        <end position="568"/>
    </location>
</feature>
<dbReference type="OrthoDB" id="418169at2759"/>
<feature type="region of interest" description="Disordered" evidence="1">
    <location>
        <begin position="128"/>
        <end position="149"/>
    </location>
</feature>
<dbReference type="InterPro" id="IPR036322">
    <property type="entry name" value="WD40_repeat_dom_sf"/>
</dbReference>
<feature type="region of interest" description="Disordered" evidence="1">
    <location>
        <begin position="458"/>
        <end position="634"/>
    </location>
</feature>
<dbReference type="PANTHER" id="PTHR43991:SF9">
    <property type="entry name" value="DUF2415 DOMAIN-CONTAINING PROTEIN"/>
    <property type="match status" value="1"/>
</dbReference>
<dbReference type="PANTHER" id="PTHR43991">
    <property type="entry name" value="WD REPEAT PROTEIN (AFU_ORTHOLOGUE AFUA_8G05640)-RELATED"/>
    <property type="match status" value="1"/>
</dbReference>
<accession>A0A9W9LRM8</accession>
<dbReference type="EMBL" id="JAPQKO010000003">
    <property type="protein sequence ID" value="KAJ5172570.1"/>
    <property type="molecule type" value="Genomic_DNA"/>
</dbReference>
<sequence length="748" mass="82874">MTSDSLHHPTESLVLPNKRRFFPLKIPNFHTQLRHYISTADPDRIYVVVERIVYAIHIAAKKREIIAVIPFEPRCLAAGFGWIAVGGPENGECAYIRIDERGLQVQGDGSVPRPADVDSALPLDLETPWNLLSPGTSSGGTTPGRRSASRPFPGLALHKFGGSIVNSVTIHRLPGDGDSISYEDVLVLSNNDRSVTIHSLTREKTLKVLQHASCMNYATISPDHTLLAAVGDEHRAYFYEIIRDWGSVVTTEHGKKLTGWRWGLIPPIVMNIGQRVDDACCFTIAFSPSSHLCAIGSQSGIITILDVEIIHHNAVTSTENGSPVLSQFPASRSCSEGGAVRCMTFSPEPWDLLVWLEGHGRAGVADVRQKFVRRQTLHLDLGDPQLHEVHTDTIGYDVESSSLDDDGLHIATRLGLDADDNGNERTEAERSALRENLTQDLTERERAIMDFLNTTRWSNREERHARQSGSRTTLHPPPAPRTRHHASTDDGGRSSRPTSPPHFYDPSDIARDGHLGRTDRTLHPRRQSSVVLSQGSRSSEAGTSTNERQASVTLSLAASPSEIQSTGSDVAPRDTDQVHHDMENARPPDALGPFPALSLGVSSEALTRLRNQRSSSTPRRTERPQAERRYDTSRLSNYEIRANVAAERIRRQRNIANELHSRHLDQEQRYRQQVLSRDHNSPGWISNIISGLPDRSLIHGPGAEEPDATAGVGWGADGRTLYVATLEGIFEFQVNLHDRKTFPIFSYR</sequence>
<reference evidence="3" key="1">
    <citation type="submission" date="2022-11" db="EMBL/GenBank/DDBJ databases">
        <authorList>
            <person name="Petersen C."/>
        </authorList>
    </citation>
    <scope>NUCLEOTIDE SEQUENCE</scope>
    <source>
        <strain evidence="3">IBT 21917</strain>
    </source>
</reference>
<evidence type="ECO:0000259" key="2">
    <source>
        <dbReference type="Pfam" id="PF10313"/>
    </source>
</evidence>
<keyword evidence="4" id="KW-1185">Reference proteome</keyword>
<protein>
    <recommendedName>
        <fullName evidence="2">DUF2415 domain-containing protein</fullName>
    </recommendedName>
</protein>
<dbReference type="Gene3D" id="2.130.10.10">
    <property type="entry name" value="YVTN repeat-like/Quinoprotein amine dehydrogenase"/>
    <property type="match status" value="1"/>
</dbReference>